<dbReference type="RefSeq" id="WP_057759969.1">
    <property type="nucleotide sequence ID" value="NZ_CP183326.1"/>
</dbReference>
<dbReference type="AlphaFoldDB" id="A0A4V2NUN4"/>
<dbReference type="Pfam" id="PF00497">
    <property type="entry name" value="SBP_bac_3"/>
    <property type="match status" value="1"/>
</dbReference>
<evidence type="ECO:0000256" key="3">
    <source>
        <dbReference type="ARBA" id="ARBA00022729"/>
    </source>
</evidence>
<evidence type="ECO:0000256" key="6">
    <source>
        <dbReference type="RuleBase" id="RU003744"/>
    </source>
</evidence>
<dbReference type="GO" id="GO:0030313">
    <property type="term" value="C:cell envelope"/>
    <property type="evidence" value="ECO:0007669"/>
    <property type="project" value="UniProtKB-SubCell"/>
</dbReference>
<feature type="chain" id="PRO_5038853055" evidence="7">
    <location>
        <begin position="21"/>
        <end position="264"/>
    </location>
</feature>
<dbReference type="PROSITE" id="PS01039">
    <property type="entry name" value="SBP_BACTERIAL_3"/>
    <property type="match status" value="1"/>
</dbReference>
<protein>
    <submittedName>
        <fullName evidence="9">Transporter substrate-binding domain-containing protein</fullName>
    </submittedName>
</protein>
<dbReference type="STRING" id="1742358.GCA_001439605_01924"/>
<reference evidence="9 10" key="1">
    <citation type="submission" date="2019-03" db="EMBL/GenBank/DDBJ databases">
        <authorList>
            <person name="Jensen L."/>
            <person name="Storgaard J."/>
            <person name="Sulaj E."/>
            <person name="Schramm A."/>
            <person name="Marshall I.P.G."/>
        </authorList>
    </citation>
    <scope>NUCLEOTIDE SEQUENCE [LARGE SCALE GENOMIC DNA]</scope>
    <source>
        <strain evidence="9 10">2017H2G3</strain>
    </source>
</reference>
<dbReference type="PANTHER" id="PTHR35936:SF34">
    <property type="entry name" value="ABC TRANSPORTER EXTRACELLULAR-BINDING PROTEIN YCKB-RELATED"/>
    <property type="match status" value="1"/>
</dbReference>
<dbReference type="PROSITE" id="PS51257">
    <property type="entry name" value="PROKAR_LIPOPROTEIN"/>
    <property type="match status" value="1"/>
</dbReference>
<dbReference type="InterPro" id="IPR001638">
    <property type="entry name" value="Solute-binding_3/MltF_N"/>
</dbReference>
<dbReference type="SMART" id="SM00062">
    <property type="entry name" value="PBPb"/>
    <property type="match status" value="1"/>
</dbReference>
<keyword evidence="4" id="KW-0564">Palmitate</keyword>
<dbReference type="Gene3D" id="3.40.190.10">
    <property type="entry name" value="Periplasmic binding protein-like II"/>
    <property type="match status" value="2"/>
</dbReference>
<evidence type="ECO:0000313" key="10">
    <source>
        <dbReference type="Proteomes" id="UP000293846"/>
    </source>
</evidence>
<comment type="subcellular location">
    <subcellularLocation>
        <location evidence="1">Cell envelope</location>
    </subcellularLocation>
</comment>
<dbReference type="SUPFAM" id="SSF53850">
    <property type="entry name" value="Periplasmic binding protein-like II"/>
    <property type="match status" value="1"/>
</dbReference>
<accession>A0A4V2NUN4</accession>
<feature type="domain" description="Solute-binding protein family 3/N-terminal" evidence="8">
    <location>
        <begin position="43"/>
        <end position="260"/>
    </location>
</feature>
<proteinExistence type="inferred from homology"/>
<keyword evidence="3 7" id="KW-0732">Signal</keyword>
<evidence type="ECO:0000256" key="1">
    <source>
        <dbReference type="ARBA" id="ARBA00004196"/>
    </source>
</evidence>
<evidence type="ECO:0000256" key="5">
    <source>
        <dbReference type="ARBA" id="ARBA00023288"/>
    </source>
</evidence>
<sequence>MRKLLILCLAFLLMILAACGTEGNSSTEKTSASSNEKNANKETFTFAMSGVYPPLNFKKDGNLTGFDVEIGTEIANRLGMEPKPMTNPWETIIQGLKANKYDAIIGSMTATPERDKQVDFTNPYYLSGAQIFIAEGNTEIRSKEDLAGKTIGVIQASTWKDMAEELSDQVKGYPGDVNALQDLVAGRVDAVITDKIVGLNAKNEKGLKIEAVGELLNEDRVSVAVQEGNTELAEKINKAIQSMIDDGTYEEISMKWFNENIMSK</sequence>
<name>A0A4V2NUN4_9BACI</name>
<evidence type="ECO:0000313" key="9">
    <source>
        <dbReference type="EMBL" id="TCJ05182.1"/>
    </source>
</evidence>
<organism evidence="9 10">
    <name type="scientific">Cytobacillus praedii</name>
    <dbReference type="NCBI Taxonomy" id="1742358"/>
    <lineage>
        <taxon>Bacteria</taxon>
        <taxon>Bacillati</taxon>
        <taxon>Bacillota</taxon>
        <taxon>Bacilli</taxon>
        <taxon>Bacillales</taxon>
        <taxon>Bacillaceae</taxon>
        <taxon>Cytobacillus</taxon>
    </lineage>
</organism>
<comment type="caution">
    <text evidence="9">The sequence shown here is derived from an EMBL/GenBank/DDBJ whole genome shotgun (WGS) entry which is preliminary data.</text>
</comment>
<dbReference type="EMBL" id="SJTH01000005">
    <property type="protein sequence ID" value="TCJ05182.1"/>
    <property type="molecule type" value="Genomic_DNA"/>
</dbReference>
<feature type="signal peptide" evidence="7">
    <location>
        <begin position="1"/>
        <end position="20"/>
    </location>
</feature>
<dbReference type="Proteomes" id="UP000293846">
    <property type="component" value="Unassembled WGS sequence"/>
</dbReference>
<comment type="similarity">
    <text evidence="2 6">Belongs to the bacterial solute-binding protein 3 family.</text>
</comment>
<keyword evidence="5" id="KW-0449">Lipoprotein</keyword>
<gene>
    <name evidence="9" type="ORF">E0Y62_05845</name>
</gene>
<evidence type="ECO:0000259" key="8">
    <source>
        <dbReference type="SMART" id="SM00062"/>
    </source>
</evidence>
<dbReference type="OrthoDB" id="9774451at2"/>
<dbReference type="CDD" id="cd13713">
    <property type="entry name" value="PBP2_Cystine_like_1"/>
    <property type="match status" value="1"/>
</dbReference>
<keyword evidence="10" id="KW-1185">Reference proteome</keyword>
<evidence type="ECO:0000256" key="4">
    <source>
        <dbReference type="ARBA" id="ARBA00023139"/>
    </source>
</evidence>
<evidence type="ECO:0000256" key="7">
    <source>
        <dbReference type="SAM" id="SignalP"/>
    </source>
</evidence>
<dbReference type="PANTHER" id="PTHR35936">
    <property type="entry name" value="MEMBRANE-BOUND LYTIC MUREIN TRANSGLYCOSYLASE F"/>
    <property type="match status" value="1"/>
</dbReference>
<dbReference type="InterPro" id="IPR018313">
    <property type="entry name" value="SBP_3_CS"/>
</dbReference>
<evidence type="ECO:0000256" key="2">
    <source>
        <dbReference type="ARBA" id="ARBA00010333"/>
    </source>
</evidence>